<organism evidence="2 3">
    <name type="scientific">Mobiluncus curtisii</name>
    <dbReference type="NCBI Taxonomy" id="2051"/>
    <lineage>
        <taxon>Bacteria</taxon>
        <taxon>Bacillati</taxon>
        <taxon>Actinomycetota</taxon>
        <taxon>Actinomycetes</taxon>
        <taxon>Actinomycetales</taxon>
        <taxon>Actinomycetaceae</taxon>
        <taxon>Mobiluncus</taxon>
    </lineage>
</organism>
<comment type="caution">
    <text evidence="2">The sequence shown here is derived from an EMBL/GenBank/DDBJ whole genome shotgun (WGS) entry which is preliminary data.</text>
</comment>
<dbReference type="RefSeq" id="WP_169770689.1">
    <property type="nucleotide sequence ID" value="NZ_JABCUI010000003.1"/>
</dbReference>
<reference evidence="2 3" key="1">
    <citation type="submission" date="2020-04" db="EMBL/GenBank/DDBJ databases">
        <title>Antimicrobial susceptibility and clonality of vaginal-derived multi-drug resistant Mobiluncus isolates in China.</title>
        <authorList>
            <person name="Zhang X."/>
        </authorList>
    </citation>
    <scope>NUCLEOTIDE SEQUENCE [LARGE SCALE GENOMIC DNA]</scope>
    <source>
        <strain evidence="2 3">19</strain>
    </source>
</reference>
<evidence type="ECO:0000313" key="3">
    <source>
        <dbReference type="Proteomes" id="UP000553981"/>
    </source>
</evidence>
<proteinExistence type="predicted"/>
<sequence>MDSTLEVAFISHSGASQGNILSDSERQEFVELFTGWSEECLDFEENRCAAWYYYPEEPWPRDIPNLLSWVYVSFPESQKPPFALLFAAMSHCVRLVKPATVDGVFIRVGSFEFSLGKQIVSYGQPSVETSSAMSRLQRFVGEVIPRVIFPDVRGESYFEIIAENFRKPQQATVTIEYADQNIIPFWDIFSELVQNQEKHIFYGSETASYNQPASSTPRQTSPNSRQSDSRQVKVDVWNPIVIGRLTRIIFQALHLAHISYPLTITIENASP</sequence>
<name>A0A7Y0UIA5_9ACTO</name>
<dbReference type="EMBL" id="JABCUI010000003">
    <property type="protein sequence ID" value="NMW87396.1"/>
    <property type="molecule type" value="Genomic_DNA"/>
</dbReference>
<dbReference type="AlphaFoldDB" id="A0A7Y0UIA5"/>
<protein>
    <submittedName>
        <fullName evidence="2">Uncharacterized protein</fullName>
    </submittedName>
</protein>
<feature type="region of interest" description="Disordered" evidence="1">
    <location>
        <begin position="208"/>
        <end position="230"/>
    </location>
</feature>
<feature type="compositionally biased region" description="Polar residues" evidence="1">
    <location>
        <begin position="208"/>
        <end position="226"/>
    </location>
</feature>
<dbReference type="Proteomes" id="UP000553981">
    <property type="component" value="Unassembled WGS sequence"/>
</dbReference>
<gene>
    <name evidence="2" type="ORF">HHJ67_06465</name>
</gene>
<evidence type="ECO:0000313" key="2">
    <source>
        <dbReference type="EMBL" id="NMW87396.1"/>
    </source>
</evidence>
<evidence type="ECO:0000256" key="1">
    <source>
        <dbReference type="SAM" id="MobiDB-lite"/>
    </source>
</evidence>
<accession>A0A7Y0UIA5</accession>